<feature type="transmembrane region" description="Helical" evidence="10">
    <location>
        <begin position="159"/>
        <end position="180"/>
    </location>
</feature>
<feature type="transmembrane region" description="Helical" evidence="10">
    <location>
        <begin position="343"/>
        <end position="372"/>
    </location>
</feature>
<evidence type="ECO:0000313" key="12">
    <source>
        <dbReference type="Proteomes" id="UP000800094"/>
    </source>
</evidence>
<evidence type="ECO:0000256" key="8">
    <source>
        <dbReference type="ARBA" id="ARBA00035585"/>
    </source>
</evidence>
<dbReference type="Proteomes" id="UP000800094">
    <property type="component" value="Unassembled WGS sequence"/>
</dbReference>
<reference evidence="11" key="1">
    <citation type="journal article" date="2020" name="Stud. Mycol.">
        <title>101 Dothideomycetes genomes: a test case for predicting lifestyles and emergence of pathogens.</title>
        <authorList>
            <person name="Haridas S."/>
            <person name="Albert R."/>
            <person name="Binder M."/>
            <person name="Bloem J."/>
            <person name="Labutti K."/>
            <person name="Salamov A."/>
            <person name="Andreopoulos B."/>
            <person name="Baker S."/>
            <person name="Barry K."/>
            <person name="Bills G."/>
            <person name="Bluhm B."/>
            <person name="Cannon C."/>
            <person name="Castanera R."/>
            <person name="Culley D."/>
            <person name="Daum C."/>
            <person name="Ezra D."/>
            <person name="Gonzalez J."/>
            <person name="Henrissat B."/>
            <person name="Kuo A."/>
            <person name="Liang C."/>
            <person name="Lipzen A."/>
            <person name="Lutzoni F."/>
            <person name="Magnuson J."/>
            <person name="Mondo S."/>
            <person name="Nolan M."/>
            <person name="Ohm R."/>
            <person name="Pangilinan J."/>
            <person name="Park H.-J."/>
            <person name="Ramirez L."/>
            <person name="Alfaro M."/>
            <person name="Sun H."/>
            <person name="Tritt A."/>
            <person name="Yoshinaga Y."/>
            <person name="Zwiers L.-H."/>
            <person name="Turgeon B."/>
            <person name="Goodwin S."/>
            <person name="Spatafora J."/>
            <person name="Crous P."/>
            <person name="Grigoriev I."/>
        </authorList>
    </citation>
    <scope>NUCLEOTIDE SEQUENCE</scope>
    <source>
        <strain evidence="11">CBS 122368</strain>
    </source>
</reference>
<keyword evidence="5 10" id="KW-1133">Transmembrane helix</keyword>
<keyword evidence="4 10" id="KW-0812">Transmembrane</keyword>
<dbReference type="PANTHER" id="PTHR28259:SF1">
    <property type="entry name" value="FLUORIDE EXPORT PROTEIN 1-RELATED"/>
    <property type="match status" value="1"/>
</dbReference>
<evidence type="ECO:0000313" key="11">
    <source>
        <dbReference type="EMBL" id="KAF2252757.1"/>
    </source>
</evidence>
<evidence type="ECO:0000256" key="9">
    <source>
        <dbReference type="SAM" id="MobiDB-lite"/>
    </source>
</evidence>
<dbReference type="GeneID" id="54576614"/>
<evidence type="ECO:0000256" key="2">
    <source>
        <dbReference type="ARBA" id="ARBA00004651"/>
    </source>
</evidence>
<dbReference type="AlphaFoldDB" id="A0A6A6IRG0"/>
<feature type="transmembrane region" description="Helical" evidence="10">
    <location>
        <begin position="59"/>
        <end position="82"/>
    </location>
</feature>
<evidence type="ECO:0000256" key="7">
    <source>
        <dbReference type="ARBA" id="ARBA00035120"/>
    </source>
</evidence>
<sequence>MEVGVAGLDELEAPPPDENPYESATRRHRSLEDARRLSRGLSAHRVAERSTREERKQRLLAQLYTQSWLIFFSLFGTLARLGVEWATRYPNAPVTTNVLWANVGGSFILGYLQEDRALFAERRGSALFSPPSSSNSSGSGAEKGSRKLHAEHLAKKKTLPLYIGLTVGFCGSFTSFSSFMRDLLLALSNDLPSPAQSSSPEARSAGWSVSAVLGVAIIEVAGSLSALQAGAHLAIAVLPLLSKLPKINSARYMNPLGVVLGAGCWLGAVLLAIWPPQSSWRGEVLFALVFAPLGTMMRYILAITLNGIVAYFPLGTFAANIFGTMVLGIAYDLQHAQLHPADSVGGGIVGCQVLSGILEGFCGCLTTVSTWVVELKSLRKHHAYGYGIVSGMVGFFCLIIIVGSLRWTLGLSTPICSM</sequence>
<gene>
    <name evidence="11" type="ORF">BU26DRAFT_419077</name>
</gene>
<evidence type="ECO:0000256" key="6">
    <source>
        <dbReference type="ARBA" id="ARBA00023136"/>
    </source>
</evidence>
<dbReference type="Pfam" id="PF02537">
    <property type="entry name" value="CRCB"/>
    <property type="match status" value="2"/>
</dbReference>
<protein>
    <submittedName>
        <fullName evidence="11">Uncharacterized protein</fullName>
    </submittedName>
</protein>
<feature type="transmembrane region" description="Helical" evidence="10">
    <location>
        <begin position="280"/>
        <end position="301"/>
    </location>
</feature>
<comment type="catalytic activity">
    <reaction evidence="8">
        <text>fluoride(in) = fluoride(out)</text>
        <dbReference type="Rhea" id="RHEA:76159"/>
        <dbReference type="ChEBI" id="CHEBI:17051"/>
    </reaction>
    <physiologicalReaction direction="left-to-right" evidence="8">
        <dbReference type="Rhea" id="RHEA:76160"/>
    </physiologicalReaction>
</comment>
<dbReference type="RefSeq" id="XP_033687761.1">
    <property type="nucleotide sequence ID" value="XM_033823284.1"/>
</dbReference>
<dbReference type="GO" id="GO:0005886">
    <property type="term" value="C:plasma membrane"/>
    <property type="evidence" value="ECO:0007669"/>
    <property type="project" value="UniProtKB-SubCell"/>
</dbReference>
<evidence type="ECO:0000256" key="5">
    <source>
        <dbReference type="ARBA" id="ARBA00022989"/>
    </source>
</evidence>
<comment type="function">
    <text evidence="1">Fluoride channel required for the rapid expulsion of cytoplasmic fluoride.</text>
</comment>
<feature type="transmembrane region" description="Helical" evidence="10">
    <location>
        <begin position="94"/>
        <end position="112"/>
    </location>
</feature>
<feature type="region of interest" description="Disordered" evidence="9">
    <location>
        <begin position="127"/>
        <end position="147"/>
    </location>
</feature>
<proteinExistence type="inferred from homology"/>
<comment type="similarity">
    <text evidence="7">Belongs to the fluoride channel Fluc/FEX (TC 1.A.43) family.</text>
</comment>
<organism evidence="11 12">
    <name type="scientific">Trematosphaeria pertusa</name>
    <dbReference type="NCBI Taxonomy" id="390896"/>
    <lineage>
        <taxon>Eukaryota</taxon>
        <taxon>Fungi</taxon>
        <taxon>Dikarya</taxon>
        <taxon>Ascomycota</taxon>
        <taxon>Pezizomycotina</taxon>
        <taxon>Dothideomycetes</taxon>
        <taxon>Pleosporomycetidae</taxon>
        <taxon>Pleosporales</taxon>
        <taxon>Massarineae</taxon>
        <taxon>Trematosphaeriaceae</taxon>
        <taxon>Trematosphaeria</taxon>
    </lineage>
</organism>
<evidence type="ECO:0000256" key="4">
    <source>
        <dbReference type="ARBA" id="ARBA00022692"/>
    </source>
</evidence>
<keyword evidence="6 10" id="KW-0472">Membrane</keyword>
<evidence type="ECO:0000256" key="1">
    <source>
        <dbReference type="ARBA" id="ARBA00002598"/>
    </source>
</evidence>
<feature type="region of interest" description="Disordered" evidence="9">
    <location>
        <begin position="1"/>
        <end position="29"/>
    </location>
</feature>
<evidence type="ECO:0000256" key="3">
    <source>
        <dbReference type="ARBA" id="ARBA00022475"/>
    </source>
</evidence>
<dbReference type="OrthoDB" id="409792at2759"/>
<keyword evidence="3" id="KW-1003">Cell membrane</keyword>
<feature type="compositionally biased region" description="Low complexity" evidence="9">
    <location>
        <begin position="127"/>
        <end position="142"/>
    </location>
</feature>
<name>A0A6A6IRG0_9PLEO</name>
<dbReference type="PANTHER" id="PTHR28259">
    <property type="entry name" value="FLUORIDE EXPORT PROTEIN 1-RELATED"/>
    <property type="match status" value="1"/>
</dbReference>
<dbReference type="InterPro" id="IPR003691">
    <property type="entry name" value="FluC"/>
</dbReference>
<dbReference type="EMBL" id="ML987191">
    <property type="protein sequence ID" value="KAF2252757.1"/>
    <property type="molecule type" value="Genomic_DNA"/>
</dbReference>
<accession>A0A6A6IRG0</accession>
<feature type="transmembrane region" description="Helical" evidence="10">
    <location>
        <begin position="207"/>
        <end position="240"/>
    </location>
</feature>
<comment type="subcellular location">
    <subcellularLocation>
        <location evidence="2">Cell membrane</location>
        <topology evidence="2">Multi-pass membrane protein</topology>
    </subcellularLocation>
</comment>
<feature type="transmembrane region" description="Helical" evidence="10">
    <location>
        <begin position="384"/>
        <end position="405"/>
    </location>
</feature>
<dbReference type="GO" id="GO:1903425">
    <property type="term" value="F:fluoride transmembrane transporter activity"/>
    <property type="evidence" value="ECO:0007669"/>
    <property type="project" value="TreeGrafter"/>
</dbReference>
<keyword evidence="12" id="KW-1185">Reference proteome</keyword>
<evidence type="ECO:0000256" key="10">
    <source>
        <dbReference type="SAM" id="Phobius"/>
    </source>
</evidence>
<feature type="transmembrane region" description="Helical" evidence="10">
    <location>
        <begin position="308"/>
        <end position="331"/>
    </location>
</feature>
<feature type="transmembrane region" description="Helical" evidence="10">
    <location>
        <begin position="252"/>
        <end position="274"/>
    </location>
</feature>